<dbReference type="InterPro" id="IPR005170">
    <property type="entry name" value="Transptr-assoc_dom"/>
</dbReference>
<dbReference type="InterPro" id="IPR016169">
    <property type="entry name" value="FAD-bd_PCMH_sub2"/>
</dbReference>
<evidence type="ECO:0000256" key="4">
    <source>
        <dbReference type="ARBA" id="ARBA00022692"/>
    </source>
</evidence>
<evidence type="ECO:0000256" key="6">
    <source>
        <dbReference type="ARBA" id="ARBA00022989"/>
    </source>
</evidence>
<name>A0A212TCJ9_9MICO</name>
<evidence type="ECO:0000256" key="7">
    <source>
        <dbReference type="ARBA" id="ARBA00023122"/>
    </source>
</evidence>
<dbReference type="InterPro" id="IPR051676">
    <property type="entry name" value="UPF0053_domain"/>
</dbReference>
<dbReference type="InterPro" id="IPR044751">
    <property type="entry name" value="Ion_transp-like_CBS"/>
</dbReference>
<comment type="similarity">
    <text evidence="2">Belongs to the UPF0053 family.</text>
</comment>
<evidence type="ECO:0000313" key="14">
    <source>
        <dbReference type="EMBL" id="SNC63768.1"/>
    </source>
</evidence>
<sequence length="451" mass="48321">MLIALGVLTVFALTALTGFFVAQEFAYVSVDRHELRTLADGGDERADRAHALTGRLSFLLSGAQFGITVTALLVGFAAEPLIGNGLRELVGAEAASAVAVTTAISLGVIVFSTIVQMVLGELGPKNLAIARAVPVAKALAAPTEVYLKLVGPLVRFFDDSAAWMLRKVGIEPVEELEAGATPEDLQRIIDQSHASGLLDDELQDLLDRGLAFRHRTVGEVMTPRVEVETISADESVAALVDLLASGHSRYPVYGRDIDDIVGVVGISDVITVPLEERDETTVKKVVDEAVFLPTSLGVTKALEEMRSRHRQTVVVVDEHGGFAGVVSFEDIAEEVVGDILDEDDEEESPATERADGTWVLPANLRLDEVQKFTSIDLPQSEDYDTLSGLVLKTLGRVVEVGDVAEISWVVRDGEGSAMRARTSLEVVSVERHVPGEVLLAPVVVDEAEEVA</sequence>
<organism evidence="14 15">
    <name type="scientific">Kytococcus aerolatus</name>
    <dbReference type="NCBI Taxonomy" id="592308"/>
    <lineage>
        <taxon>Bacteria</taxon>
        <taxon>Bacillati</taxon>
        <taxon>Actinomycetota</taxon>
        <taxon>Actinomycetes</taxon>
        <taxon>Micrococcales</taxon>
        <taxon>Kytococcaceae</taxon>
        <taxon>Kytococcus</taxon>
    </lineage>
</organism>
<evidence type="ECO:0000256" key="8">
    <source>
        <dbReference type="ARBA" id="ARBA00023136"/>
    </source>
</evidence>
<dbReference type="InterPro" id="IPR036318">
    <property type="entry name" value="FAD-bd_PCMH-like_sf"/>
</dbReference>
<dbReference type="AlphaFoldDB" id="A0A212TCJ9"/>
<feature type="domain" description="CBS" evidence="12">
    <location>
        <begin position="221"/>
        <end position="279"/>
    </location>
</feature>
<evidence type="ECO:0000256" key="5">
    <source>
        <dbReference type="ARBA" id="ARBA00022737"/>
    </source>
</evidence>
<dbReference type="SMART" id="SM01091">
    <property type="entry name" value="CorC_HlyC"/>
    <property type="match status" value="1"/>
</dbReference>
<keyword evidence="4 10" id="KW-0812">Transmembrane</keyword>
<dbReference type="EMBL" id="FYEZ01000001">
    <property type="protein sequence ID" value="SNC63768.1"/>
    <property type="molecule type" value="Genomic_DNA"/>
</dbReference>
<dbReference type="SUPFAM" id="SSF56176">
    <property type="entry name" value="FAD-binding/transporter-associated domain-like"/>
    <property type="match status" value="1"/>
</dbReference>
<dbReference type="OrthoDB" id="110231at2"/>
<keyword evidence="6 10" id="KW-1133">Transmembrane helix</keyword>
<protein>
    <submittedName>
        <fullName evidence="14">Hemolysin, contains CBS domains</fullName>
    </submittedName>
</protein>
<evidence type="ECO:0000256" key="3">
    <source>
        <dbReference type="ARBA" id="ARBA00022475"/>
    </source>
</evidence>
<evidence type="ECO:0000256" key="11">
    <source>
        <dbReference type="SAM" id="Phobius"/>
    </source>
</evidence>
<dbReference type="Pfam" id="PF00571">
    <property type="entry name" value="CBS"/>
    <property type="match status" value="2"/>
</dbReference>
<dbReference type="GO" id="GO:0005886">
    <property type="term" value="C:plasma membrane"/>
    <property type="evidence" value="ECO:0007669"/>
    <property type="project" value="UniProtKB-SubCell"/>
</dbReference>
<keyword evidence="8 10" id="KW-0472">Membrane</keyword>
<evidence type="ECO:0000313" key="15">
    <source>
        <dbReference type="Proteomes" id="UP000198122"/>
    </source>
</evidence>
<dbReference type="Pfam" id="PF03471">
    <property type="entry name" value="CorC_HlyC"/>
    <property type="match status" value="1"/>
</dbReference>
<dbReference type="PANTHER" id="PTHR43099:SF6">
    <property type="entry name" value="UPF0053 PROTEIN RV1842C"/>
    <property type="match status" value="1"/>
</dbReference>
<comment type="subcellular location">
    <subcellularLocation>
        <location evidence="1">Cell membrane</location>
        <topology evidence="1">Multi-pass membrane protein</topology>
    </subcellularLocation>
</comment>
<evidence type="ECO:0000256" key="10">
    <source>
        <dbReference type="PROSITE-ProRule" id="PRU01193"/>
    </source>
</evidence>
<dbReference type="PROSITE" id="PS51371">
    <property type="entry name" value="CBS"/>
    <property type="match status" value="2"/>
</dbReference>
<gene>
    <name evidence="14" type="ORF">SAMN05445756_0975</name>
</gene>
<accession>A0A212TCJ9</accession>
<dbReference type="PANTHER" id="PTHR43099">
    <property type="entry name" value="UPF0053 PROTEIN YRKA"/>
    <property type="match status" value="1"/>
</dbReference>
<evidence type="ECO:0000259" key="13">
    <source>
        <dbReference type="PROSITE" id="PS51846"/>
    </source>
</evidence>
<dbReference type="CDD" id="cd04590">
    <property type="entry name" value="CBS_pair_CorC_HlyC_assoc"/>
    <property type="match status" value="1"/>
</dbReference>
<dbReference type="Gene3D" id="3.10.580.10">
    <property type="entry name" value="CBS-domain"/>
    <property type="match status" value="1"/>
</dbReference>
<dbReference type="SUPFAM" id="SSF54631">
    <property type="entry name" value="CBS-domain pair"/>
    <property type="match status" value="1"/>
</dbReference>
<feature type="domain" description="CNNM transmembrane" evidence="13">
    <location>
        <begin position="1"/>
        <end position="202"/>
    </location>
</feature>
<dbReference type="InterPro" id="IPR000644">
    <property type="entry name" value="CBS_dom"/>
</dbReference>
<feature type="transmembrane region" description="Helical" evidence="11">
    <location>
        <begin position="58"/>
        <end position="82"/>
    </location>
</feature>
<dbReference type="RefSeq" id="WP_088817889.1">
    <property type="nucleotide sequence ID" value="NZ_FYEZ01000001.1"/>
</dbReference>
<feature type="transmembrane region" description="Helical" evidence="11">
    <location>
        <begin position="94"/>
        <end position="119"/>
    </location>
</feature>
<dbReference type="InterPro" id="IPR002550">
    <property type="entry name" value="CNNM"/>
</dbReference>
<keyword evidence="5" id="KW-0677">Repeat</keyword>
<evidence type="ECO:0000256" key="9">
    <source>
        <dbReference type="PROSITE-ProRule" id="PRU00703"/>
    </source>
</evidence>
<dbReference type="GO" id="GO:0050660">
    <property type="term" value="F:flavin adenine dinucleotide binding"/>
    <property type="evidence" value="ECO:0007669"/>
    <property type="project" value="InterPro"/>
</dbReference>
<evidence type="ECO:0000256" key="2">
    <source>
        <dbReference type="ARBA" id="ARBA00006337"/>
    </source>
</evidence>
<feature type="domain" description="CBS" evidence="12">
    <location>
        <begin position="285"/>
        <end position="342"/>
    </location>
</feature>
<proteinExistence type="inferred from homology"/>
<dbReference type="Pfam" id="PF01595">
    <property type="entry name" value="CNNM"/>
    <property type="match status" value="1"/>
</dbReference>
<dbReference type="PROSITE" id="PS51846">
    <property type="entry name" value="CNNM"/>
    <property type="match status" value="1"/>
</dbReference>
<evidence type="ECO:0000256" key="1">
    <source>
        <dbReference type="ARBA" id="ARBA00004651"/>
    </source>
</evidence>
<keyword evidence="7 9" id="KW-0129">CBS domain</keyword>
<reference evidence="14 15" key="1">
    <citation type="submission" date="2017-06" db="EMBL/GenBank/DDBJ databases">
        <authorList>
            <person name="Kim H.J."/>
            <person name="Triplett B.A."/>
        </authorList>
    </citation>
    <scope>NUCLEOTIDE SEQUENCE [LARGE SCALE GENOMIC DNA]</scope>
    <source>
        <strain evidence="14 15">DSM 22179</strain>
    </source>
</reference>
<dbReference type="Proteomes" id="UP000198122">
    <property type="component" value="Unassembled WGS sequence"/>
</dbReference>
<keyword evidence="15" id="KW-1185">Reference proteome</keyword>
<dbReference type="Gene3D" id="3.30.465.10">
    <property type="match status" value="1"/>
</dbReference>
<keyword evidence="3" id="KW-1003">Cell membrane</keyword>
<evidence type="ECO:0000259" key="12">
    <source>
        <dbReference type="PROSITE" id="PS51371"/>
    </source>
</evidence>
<dbReference type="InterPro" id="IPR046342">
    <property type="entry name" value="CBS_dom_sf"/>
</dbReference>